<accession>A0A480B0P9</accession>
<evidence type="ECO:0000256" key="1">
    <source>
        <dbReference type="SAM" id="SignalP"/>
    </source>
</evidence>
<dbReference type="InterPro" id="IPR013424">
    <property type="entry name" value="Ice-binding_C"/>
</dbReference>
<evidence type="ECO:0000313" key="4">
    <source>
        <dbReference type="Proteomes" id="UP000301751"/>
    </source>
</evidence>
<evidence type="ECO:0000313" key="3">
    <source>
        <dbReference type="EMBL" id="GCL66152.1"/>
    </source>
</evidence>
<dbReference type="EMBL" id="BJCL01000026">
    <property type="protein sequence ID" value="GCL66152.1"/>
    <property type="molecule type" value="Genomic_DNA"/>
</dbReference>
<feature type="domain" description="Ice-binding protein C-terminal" evidence="2">
    <location>
        <begin position="285"/>
        <end position="309"/>
    </location>
</feature>
<feature type="chain" id="PRO_5019814208" description="Ice-binding protein C-terminal domain-containing protein" evidence="1">
    <location>
        <begin position="22"/>
        <end position="313"/>
    </location>
</feature>
<reference evidence="4" key="1">
    <citation type="submission" date="2019-03" db="EMBL/GenBank/DDBJ databases">
        <title>Aquabacterium pictum sp.nov., the first bacteriochlorophyll a-containing freshwater bacterium in the genus Aquabacterium of the class Betaproteobacteria.</title>
        <authorList>
            <person name="Hirose S."/>
            <person name="Tank M."/>
            <person name="Hara E."/>
            <person name="Tamaki H."/>
            <person name="Takaichi S."/>
            <person name="Haruta S."/>
            <person name="Hanada S."/>
        </authorList>
    </citation>
    <scope>NUCLEOTIDE SEQUENCE [LARGE SCALE GENOMIC DNA]</scope>
    <source>
        <strain evidence="4">W35</strain>
    </source>
</reference>
<evidence type="ECO:0000259" key="2">
    <source>
        <dbReference type="Pfam" id="PF07589"/>
    </source>
</evidence>
<organism evidence="3 4">
    <name type="scientific">Pseudaquabacterium pictum</name>
    <dbReference type="NCBI Taxonomy" id="2315236"/>
    <lineage>
        <taxon>Bacteria</taxon>
        <taxon>Pseudomonadati</taxon>
        <taxon>Pseudomonadota</taxon>
        <taxon>Betaproteobacteria</taxon>
        <taxon>Burkholderiales</taxon>
        <taxon>Sphaerotilaceae</taxon>
        <taxon>Pseudaquabacterium</taxon>
    </lineage>
</organism>
<feature type="signal peptide" evidence="1">
    <location>
        <begin position="1"/>
        <end position="21"/>
    </location>
</feature>
<dbReference type="Pfam" id="PF07589">
    <property type="entry name" value="PEP-CTERM"/>
    <property type="match status" value="1"/>
</dbReference>
<name>A0A480B0P9_9BURK</name>
<proteinExistence type="predicted"/>
<keyword evidence="4" id="KW-1185">Reference proteome</keyword>
<dbReference type="NCBIfam" id="TIGR02595">
    <property type="entry name" value="PEP_CTERM"/>
    <property type="match status" value="1"/>
</dbReference>
<comment type="caution">
    <text evidence="3">The sequence shown here is derived from an EMBL/GenBank/DDBJ whole genome shotgun (WGS) entry which is preliminary data.</text>
</comment>
<gene>
    <name evidence="3" type="ORF">AQPW35_52330</name>
</gene>
<keyword evidence="1" id="KW-0732">Signal</keyword>
<dbReference type="Proteomes" id="UP000301751">
    <property type="component" value="Unassembled WGS sequence"/>
</dbReference>
<dbReference type="AlphaFoldDB" id="A0A480B0P9"/>
<sequence length="313" mass="32002">MHARTAAVALATLLAAGTATASDLVNFTTVFNTDWTQAGVGGLRGVGSGEIALSAVRGPVTRAYLYWHGPANPTSDSANAGISFAGNAIVGTSTGLSDDNFWGFDNSQAYRADVTALVSGNGSYALGDMTKPGVEINGASLIVFYDDGNAANNRDVVLFNGNDANWPNPYDAVGWNTTLSGINYSGGAVGLHMHVSDGQNFSDDDDGTLLLNGDVLATGGIFQGDSTPRGTGGVANGALWDIRGFDVTSFLSPGSNAMNFSMSTVNDALSLVAVAIDLPSGAAPPIPEPGTYALMLAGLAGLGWATRRRRSGL</sequence>
<protein>
    <recommendedName>
        <fullName evidence="2">Ice-binding protein C-terminal domain-containing protein</fullName>
    </recommendedName>
</protein>
<dbReference type="RefSeq" id="WP_162520935.1">
    <property type="nucleotide sequence ID" value="NZ_BJCL01000026.1"/>
</dbReference>